<dbReference type="GO" id="GO:0030136">
    <property type="term" value="C:clathrin-coated vesicle"/>
    <property type="evidence" value="ECO:0007669"/>
    <property type="project" value="TreeGrafter"/>
</dbReference>
<dbReference type="GO" id="GO:0032051">
    <property type="term" value="F:clathrin light chain binding"/>
    <property type="evidence" value="ECO:0007669"/>
    <property type="project" value="TreeGrafter"/>
</dbReference>
<sequence>MARVGIESGNVTIQFFNSLLSYRLGVIPLSSGKKVLVKGNGKNDKHTAVEIQVQNAILAAVPGGDFYAGEGLFFGASVLVLQAQQQMDGRIISAAKQVAYSTTRLIKTADGVISGTHSLEQLIVAPNKVSAATSQLVQASRVKAELMSRMQHFIDFLAGKVSAILSNENLPSHLK</sequence>
<dbReference type="PANTHER" id="PTHR10407:SF15">
    <property type="entry name" value="HUNTINGTIN INTERACTING PROTEIN 1"/>
    <property type="match status" value="1"/>
</dbReference>
<accession>A0A2N5U124</accession>
<dbReference type="GO" id="GO:0030479">
    <property type="term" value="C:actin cortical patch"/>
    <property type="evidence" value="ECO:0007669"/>
    <property type="project" value="TreeGrafter"/>
</dbReference>
<dbReference type="InterPro" id="IPR030224">
    <property type="entry name" value="Sla2_fam"/>
</dbReference>
<evidence type="ECO:0000313" key="5">
    <source>
        <dbReference type="Proteomes" id="UP000235392"/>
    </source>
</evidence>
<reference evidence="4 5" key="1">
    <citation type="submission" date="2017-11" db="EMBL/GenBank/DDBJ databases">
        <title>De novo assembly and phasing of dikaryotic genomes from two isolates of Puccinia coronata f. sp. avenae, the causal agent of oat crown rust.</title>
        <authorList>
            <person name="Miller M.E."/>
            <person name="Zhang Y."/>
            <person name="Omidvar V."/>
            <person name="Sperschneider J."/>
            <person name="Schwessinger B."/>
            <person name="Raley C."/>
            <person name="Palmer J.M."/>
            <person name="Garnica D."/>
            <person name="Upadhyaya N."/>
            <person name="Rathjen J."/>
            <person name="Taylor J.M."/>
            <person name="Park R.F."/>
            <person name="Dodds P.N."/>
            <person name="Hirsch C.D."/>
            <person name="Kianian S.F."/>
            <person name="Figueroa M."/>
        </authorList>
    </citation>
    <scope>NUCLEOTIDE SEQUENCE [LARGE SCALE GENOMIC DNA]</scope>
    <source>
        <strain evidence="4">12SD80</strain>
    </source>
</reference>
<dbReference type="GO" id="GO:0080025">
    <property type="term" value="F:phosphatidylinositol-3,5-bisphosphate binding"/>
    <property type="evidence" value="ECO:0007669"/>
    <property type="project" value="TreeGrafter"/>
</dbReference>
<dbReference type="GO" id="GO:0007015">
    <property type="term" value="P:actin filament organization"/>
    <property type="evidence" value="ECO:0007669"/>
    <property type="project" value="TreeGrafter"/>
</dbReference>
<dbReference type="AlphaFoldDB" id="A0A2N5U124"/>
<comment type="subcellular location">
    <subcellularLocation>
        <location evidence="1">Cytoplasm</location>
    </subcellularLocation>
</comment>
<dbReference type="PROSITE" id="PS50945">
    <property type="entry name" value="I_LWEQ"/>
    <property type="match status" value="1"/>
</dbReference>
<comment type="caution">
    <text evidence="4">The sequence shown here is derived from an EMBL/GenBank/DDBJ whole genome shotgun (WGS) entry which is preliminary data.</text>
</comment>
<name>A0A2N5U124_9BASI</name>
<dbReference type="GO" id="GO:0006897">
    <property type="term" value="P:endocytosis"/>
    <property type="evidence" value="ECO:0007669"/>
    <property type="project" value="InterPro"/>
</dbReference>
<dbReference type="InterPro" id="IPR002558">
    <property type="entry name" value="ILWEQ_dom"/>
</dbReference>
<dbReference type="GO" id="GO:0048268">
    <property type="term" value="P:clathrin coat assembly"/>
    <property type="evidence" value="ECO:0007669"/>
    <property type="project" value="TreeGrafter"/>
</dbReference>
<dbReference type="GO" id="GO:0051015">
    <property type="term" value="F:actin filament binding"/>
    <property type="evidence" value="ECO:0007669"/>
    <property type="project" value="TreeGrafter"/>
</dbReference>
<dbReference type="GO" id="GO:0043325">
    <property type="term" value="F:phosphatidylinositol-3,4-bisphosphate binding"/>
    <property type="evidence" value="ECO:0007669"/>
    <property type="project" value="TreeGrafter"/>
</dbReference>
<evidence type="ECO:0000256" key="2">
    <source>
        <dbReference type="ARBA" id="ARBA00022490"/>
    </source>
</evidence>
<evidence type="ECO:0000259" key="3">
    <source>
        <dbReference type="PROSITE" id="PS50945"/>
    </source>
</evidence>
<dbReference type="Pfam" id="PF01608">
    <property type="entry name" value="I_LWEQ"/>
    <property type="match status" value="1"/>
</dbReference>
<dbReference type="InterPro" id="IPR035964">
    <property type="entry name" value="I/LWEQ_dom_sf"/>
</dbReference>
<feature type="domain" description="I/LWEQ" evidence="3">
    <location>
        <begin position="1"/>
        <end position="175"/>
    </location>
</feature>
<organism evidence="4 5">
    <name type="scientific">Puccinia coronata f. sp. avenae</name>
    <dbReference type="NCBI Taxonomy" id="200324"/>
    <lineage>
        <taxon>Eukaryota</taxon>
        <taxon>Fungi</taxon>
        <taxon>Dikarya</taxon>
        <taxon>Basidiomycota</taxon>
        <taxon>Pucciniomycotina</taxon>
        <taxon>Pucciniomycetes</taxon>
        <taxon>Pucciniales</taxon>
        <taxon>Pucciniaceae</taxon>
        <taxon>Puccinia</taxon>
    </lineage>
</organism>
<protein>
    <recommendedName>
        <fullName evidence="3">I/LWEQ domain-containing protein</fullName>
    </recommendedName>
</protein>
<dbReference type="SUPFAM" id="SSF109885">
    <property type="entry name" value="I/LWEQ domain"/>
    <property type="match status" value="1"/>
</dbReference>
<proteinExistence type="predicted"/>
<dbReference type="EMBL" id="PGCI01000269">
    <property type="protein sequence ID" value="PLW31433.1"/>
    <property type="molecule type" value="Genomic_DNA"/>
</dbReference>
<dbReference type="PANTHER" id="PTHR10407">
    <property type="entry name" value="HUNTINGTIN INTERACTING PROTEIN 1"/>
    <property type="match status" value="1"/>
</dbReference>
<dbReference type="SMART" id="SM00307">
    <property type="entry name" value="ILWEQ"/>
    <property type="match status" value="1"/>
</dbReference>
<evidence type="ECO:0000313" key="4">
    <source>
        <dbReference type="EMBL" id="PLW31433.1"/>
    </source>
</evidence>
<evidence type="ECO:0000256" key="1">
    <source>
        <dbReference type="ARBA" id="ARBA00004496"/>
    </source>
</evidence>
<dbReference type="GO" id="GO:0035615">
    <property type="term" value="F:clathrin adaptor activity"/>
    <property type="evidence" value="ECO:0007669"/>
    <property type="project" value="TreeGrafter"/>
</dbReference>
<dbReference type="Proteomes" id="UP000235392">
    <property type="component" value="Unassembled WGS sequence"/>
</dbReference>
<keyword evidence="2" id="KW-0963">Cytoplasm</keyword>
<gene>
    <name evidence="4" type="ORF">PCASD_18546</name>
</gene>
<dbReference type="Gene3D" id="1.20.1410.10">
    <property type="entry name" value="I/LWEQ domain"/>
    <property type="match status" value="1"/>
</dbReference>